<gene>
    <name evidence="2" type="ORF">FB550_110168</name>
</gene>
<dbReference type="InterPro" id="IPR019206">
    <property type="entry name" value="DUF2085_TM"/>
</dbReference>
<feature type="transmembrane region" description="Helical" evidence="1">
    <location>
        <begin position="65"/>
        <end position="84"/>
    </location>
</feature>
<evidence type="ECO:0000313" key="3">
    <source>
        <dbReference type="Proteomes" id="UP000319671"/>
    </source>
</evidence>
<dbReference type="AlphaFoldDB" id="A0A561D278"/>
<organism evidence="2 3">
    <name type="scientific">Neobacillus bataviensis</name>
    <dbReference type="NCBI Taxonomy" id="220685"/>
    <lineage>
        <taxon>Bacteria</taxon>
        <taxon>Bacillati</taxon>
        <taxon>Bacillota</taxon>
        <taxon>Bacilli</taxon>
        <taxon>Bacillales</taxon>
        <taxon>Bacillaceae</taxon>
        <taxon>Neobacillus</taxon>
    </lineage>
</organism>
<evidence type="ECO:0000256" key="1">
    <source>
        <dbReference type="SAM" id="Phobius"/>
    </source>
</evidence>
<keyword evidence="1" id="KW-1133">Transmembrane helix</keyword>
<comment type="caution">
    <text evidence="2">The sequence shown here is derived from an EMBL/GenBank/DDBJ whole genome shotgun (WGS) entry which is preliminary data.</text>
</comment>
<name>A0A561D278_9BACI</name>
<evidence type="ECO:0000313" key="2">
    <source>
        <dbReference type="EMBL" id="TWD97561.1"/>
    </source>
</evidence>
<dbReference type="EMBL" id="VIVN01000010">
    <property type="protein sequence ID" value="TWD97561.1"/>
    <property type="molecule type" value="Genomic_DNA"/>
</dbReference>
<dbReference type="RefSeq" id="WP_144566769.1">
    <property type="nucleotide sequence ID" value="NZ_VIVN01000010.1"/>
</dbReference>
<reference evidence="2 3" key="1">
    <citation type="submission" date="2019-06" db="EMBL/GenBank/DDBJ databases">
        <title>Sorghum-associated microbial communities from plants grown in Nebraska, USA.</title>
        <authorList>
            <person name="Schachtman D."/>
        </authorList>
    </citation>
    <scope>NUCLEOTIDE SEQUENCE [LARGE SCALE GENOMIC DNA]</scope>
    <source>
        <strain evidence="2 3">2482</strain>
    </source>
</reference>
<feature type="transmembrane region" description="Helical" evidence="1">
    <location>
        <begin position="134"/>
        <end position="155"/>
    </location>
</feature>
<proteinExistence type="predicted"/>
<dbReference type="Proteomes" id="UP000319671">
    <property type="component" value="Unassembled WGS sequence"/>
</dbReference>
<dbReference type="Pfam" id="PF09858">
    <property type="entry name" value="DUF2085"/>
    <property type="match status" value="1"/>
</dbReference>
<feature type="transmembrane region" description="Helical" evidence="1">
    <location>
        <begin position="161"/>
        <end position="180"/>
    </location>
</feature>
<keyword evidence="1" id="KW-0812">Transmembrane</keyword>
<keyword evidence="3" id="KW-1185">Reference proteome</keyword>
<sequence>MIHEILNLLGKAICHQLEERSLHVSGAALSVCARDTGIYIGIFSTVLYLHIVKRKSIISIPTIKVSFLLLFFMVPMIFDGLGSYTHLFQSNNVRRLITGICFGFVLPYFLYPIYLGKSLAQACEPVIKNRRDFFVPLLFSSTLGGLIYFEVFPYYLWDSLIILSIIVWFSLCVSFLFPFIKQTFLKSIISFATSIVFLCSLSYLHTLLQNSNLLTLLNFSLKITKRILG</sequence>
<feature type="transmembrane region" description="Helical" evidence="1">
    <location>
        <begin position="96"/>
        <end position="114"/>
    </location>
</feature>
<feature type="transmembrane region" description="Helical" evidence="1">
    <location>
        <begin position="187"/>
        <end position="208"/>
    </location>
</feature>
<keyword evidence="1" id="KW-0472">Membrane</keyword>
<feature type="transmembrane region" description="Helical" evidence="1">
    <location>
        <begin position="36"/>
        <end position="53"/>
    </location>
</feature>
<protein>
    <submittedName>
        <fullName evidence="2">Putative membrane protein</fullName>
    </submittedName>
</protein>
<accession>A0A561D278</accession>